<evidence type="ECO:0000256" key="1">
    <source>
        <dbReference type="ARBA" id="ARBA00000085"/>
    </source>
</evidence>
<dbReference type="EC" id="2.7.13.3" evidence="3"/>
<organism evidence="13 14">
    <name type="scientific">Pseudomonas fluorescens</name>
    <dbReference type="NCBI Taxonomy" id="294"/>
    <lineage>
        <taxon>Bacteria</taxon>
        <taxon>Pseudomonadati</taxon>
        <taxon>Pseudomonadota</taxon>
        <taxon>Gammaproteobacteria</taxon>
        <taxon>Pseudomonadales</taxon>
        <taxon>Pseudomonadaceae</taxon>
        <taxon>Pseudomonas</taxon>
    </lineage>
</organism>
<keyword evidence="4" id="KW-1003">Cell membrane</keyword>
<evidence type="ECO:0000256" key="6">
    <source>
        <dbReference type="ARBA" id="ARBA00022679"/>
    </source>
</evidence>
<keyword evidence="6 13" id="KW-0808">Transferase</keyword>
<dbReference type="CDD" id="cd06225">
    <property type="entry name" value="HAMP"/>
    <property type="match status" value="1"/>
</dbReference>
<dbReference type="InterPro" id="IPR004358">
    <property type="entry name" value="Sig_transdc_His_kin-like_C"/>
</dbReference>
<keyword evidence="9" id="KW-0067">ATP-binding</keyword>
<keyword evidence="10" id="KW-0472">Membrane</keyword>
<dbReference type="GO" id="GO:0005524">
    <property type="term" value="F:ATP binding"/>
    <property type="evidence" value="ECO:0007669"/>
    <property type="project" value="UniProtKB-KW"/>
</dbReference>
<name>A0A5E6QDT7_PSEFL</name>
<evidence type="ECO:0000256" key="7">
    <source>
        <dbReference type="ARBA" id="ARBA00022741"/>
    </source>
</evidence>
<evidence type="ECO:0000256" key="8">
    <source>
        <dbReference type="ARBA" id="ARBA00022777"/>
    </source>
</evidence>
<dbReference type="Gene3D" id="3.30.565.10">
    <property type="entry name" value="Histidine kinase-like ATPase, C-terminal domain"/>
    <property type="match status" value="1"/>
</dbReference>
<evidence type="ECO:0000259" key="11">
    <source>
        <dbReference type="PROSITE" id="PS50109"/>
    </source>
</evidence>
<evidence type="ECO:0000259" key="12">
    <source>
        <dbReference type="PROSITE" id="PS50885"/>
    </source>
</evidence>
<dbReference type="SUPFAM" id="SSF55874">
    <property type="entry name" value="ATPase domain of HSP90 chaperone/DNA topoisomerase II/histidine kinase"/>
    <property type="match status" value="1"/>
</dbReference>
<dbReference type="InterPro" id="IPR036097">
    <property type="entry name" value="HisK_dim/P_sf"/>
</dbReference>
<comment type="subcellular location">
    <subcellularLocation>
        <location evidence="2">Cell membrane</location>
        <topology evidence="2">Multi-pass membrane protein</topology>
    </subcellularLocation>
</comment>
<dbReference type="InterPro" id="IPR005467">
    <property type="entry name" value="His_kinase_dom"/>
</dbReference>
<dbReference type="PROSITE" id="PS50109">
    <property type="entry name" value="HIS_KIN"/>
    <property type="match status" value="1"/>
</dbReference>
<feature type="transmembrane region" description="Helical" evidence="10">
    <location>
        <begin position="189"/>
        <end position="209"/>
    </location>
</feature>
<evidence type="ECO:0000256" key="10">
    <source>
        <dbReference type="SAM" id="Phobius"/>
    </source>
</evidence>
<dbReference type="GO" id="GO:0005886">
    <property type="term" value="C:plasma membrane"/>
    <property type="evidence" value="ECO:0007669"/>
    <property type="project" value="UniProtKB-SubCell"/>
</dbReference>
<comment type="catalytic activity">
    <reaction evidence="1">
        <text>ATP + protein L-histidine = ADP + protein N-phospho-L-histidine.</text>
        <dbReference type="EC" id="2.7.13.3"/>
    </reaction>
</comment>
<keyword evidence="10" id="KW-0812">Transmembrane</keyword>
<dbReference type="PRINTS" id="PR00344">
    <property type="entry name" value="BCTRLSENSOR"/>
</dbReference>
<dbReference type="Proteomes" id="UP000399692">
    <property type="component" value="Unassembled WGS sequence"/>
</dbReference>
<dbReference type="InterPro" id="IPR003660">
    <property type="entry name" value="HAMP_dom"/>
</dbReference>
<proteinExistence type="predicted"/>
<accession>A0A5E6QDT7</accession>
<keyword evidence="7" id="KW-0547">Nucleotide-binding</keyword>
<keyword evidence="8 13" id="KW-0418">Kinase</keyword>
<gene>
    <name evidence="13" type="primary">sasA_4</name>
    <name evidence="13" type="ORF">PS631_00904</name>
</gene>
<evidence type="ECO:0000256" key="3">
    <source>
        <dbReference type="ARBA" id="ARBA00012438"/>
    </source>
</evidence>
<sequence>MRDTEHPRTRLRTSLQRLWPKSLFGQLTLIMVSGTVAIQLLSSSIWFDVRFAQVLEAPVRLIASRTAPLLDTAGCDPVVTIQAPAHYQASCVQSPSTAERHKGLRRTGLLLEQALAYELGREQRVRVLSVELTDPQGQPVTWPSLFGLQTAMAHVRFAVALADGHWLQVSGQELQGWSGESAWALIADYVIRVYVLRILAVLAVCWLAVRLCLQPLRRMSDAARALGESLEQPPLRVEGPSEVRQAAHTFNAMQQRIIAMVNDQSFFLAAVSHDLRTPLTRMRLRVERMGDSPDSQRLKLNIQQMDQMIAQVLDYLESAKQHTCQIIDVDRLVRSACAELCSAEERLPISGHAGAVYANEVLLLRCIQNVLVNALRYAQQVEVRLERTEQGVLIQVDDRGPGIADSQLQVITQPFVRGDHSRNCQSGGYGLGLSIAKRIAENHQGSLLLSNRQGGGLCVRIFIA</sequence>
<dbReference type="Pfam" id="PF02518">
    <property type="entry name" value="HATPase_c"/>
    <property type="match status" value="1"/>
</dbReference>
<evidence type="ECO:0000256" key="9">
    <source>
        <dbReference type="ARBA" id="ARBA00022840"/>
    </source>
</evidence>
<dbReference type="EMBL" id="CABVHF010000001">
    <property type="protein sequence ID" value="VVM52710.1"/>
    <property type="molecule type" value="Genomic_DNA"/>
</dbReference>
<evidence type="ECO:0000256" key="2">
    <source>
        <dbReference type="ARBA" id="ARBA00004651"/>
    </source>
</evidence>
<dbReference type="CDD" id="cd00082">
    <property type="entry name" value="HisKA"/>
    <property type="match status" value="1"/>
</dbReference>
<protein>
    <recommendedName>
        <fullName evidence="3">histidine kinase</fullName>
        <ecNumber evidence="3">2.7.13.3</ecNumber>
    </recommendedName>
</protein>
<feature type="domain" description="Histidine kinase" evidence="11">
    <location>
        <begin position="270"/>
        <end position="464"/>
    </location>
</feature>
<dbReference type="Gene3D" id="1.10.287.130">
    <property type="match status" value="1"/>
</dbReference>
<dbReference type="SMART" id="SM00304">
    <property type="entry name" value="HAMP"/>
    <property type="match status" value="1"/>
</dbReference>
<dbReference type="Pfam" id="PF00672">
    <property type="entry name" value="HAMP"/>
    <property type="match status" value="1"/>
</dbReference>
<keyword evidence="10" id="KW-1133">Transmembrane helix</keyword>
<evidence type="ECO:0000256" key="4">
    <source>
        <dbReference type="ARBA" id="ARBA00022475"/>
    </source>
</evidence>
<dbReference type="InterPro" id="IPR003661">
    <property type="entry name" value="HisK_dim/P_dom"/>
</dbReference>
<evidence type="ECO:0000313" key="14">
    <source>
        <dbReference type="Proteomes" id="UP000399692"/>
    </source>
</evidence>
<evidence type="ECO:0000313" key="13">
    <source>
        <dbReference type="EMBL" id="VVM52710.1"/>
    </source>
</evidence>
<reference evidence="13 14" key="1">
    <citation type="submission" date="2019-09" db="EMBL/GenBank/DDBJ databases">
        <authorList>
            <person name="Chandra G."/>
            <person name="Truman W A."/>
        </authorList>
    </citation>
    <scope>NUCLEOTIDE SEQUENCE [LARGE SCALE GENOMIC DNA]</scope>
    <source>
        <strain evidence="13">PS631</strain>
    </source>
</reference>
<dbReference type="SMART" id="SM00388">
    <property type="entry name" value="HisKA"/>
    <property type="match status" value="1"/>
</dbReference>
<feature type="domain" description="HAMP" evidence="12">
    <location>
        <begin position="213"/>
        <end position="262"/>
    </location>
</feature>
<evidence type="ECO:0000256" key="5">
    <source>
        <dbReference type="ARBA" id="ARBA00022553"/>
    </source>
</evidence>
<dbReference type="InterPro" id="IPR050980">
    <property type="entry name" value="2C_sensor_his_kinase"/>
</dbReference>
<keyword evidence="5" id="KW-0597">Phosphoprotein</keyword>
<dbReference type="OrthoDB" id="9804645at2"/>
<dbReference type="AlphaFoldDB" id="A0A5E6QDT7"/>
<dbReference type="RefSeq" id="WP_150569425.1">
    <property type="nucleotide sequence ID" value="NZ_CABVHF010000001.1"/>
</dbReference>
<dbReference type="InterPro" id="IPR003594">
    <property type="entry name" value="HATPase_dom"/>
</dbReference>
<dbReference type="Pfam" id="PF00512">
    <property type="entry name" value="HisKA"/>
    <property type="match status" value="1"/>
</dbReference>
<dbReference type="PANTHER" id="PTHR44936">
    <property type="entry name" value="SENSOR PROTEIN CREC"/>
    <property type="match status" value="1"/>
</dbReference>
<dbReference type="SUPFAM" id="SSF47384">
    <property type="entry name" value="Homodimeric domain of signal transducing histidine kinase"/>
    <property type="match status" value="1"/>
</dbReference>
<dbReference type="PROSITE" id="PS50885">
    <property type="entry name" value="HAMP"/>
    <property type="match status" value="1"/>
</dbReference>
<dbReference type="PANTHER" id="PTHR44936:SF10">
    <property type="entry name" value="SENSOR PROTEIN RSTB"/>
    <property type="match status" value="1"/>
</dbReference>
<dbReference type="GO" id="GO:0000155">
    <property type="term" value="F:phosphorelay sensor kinase activity"/>
    <property type="evidence" value="ECO:0007669"/>
    <property type="project" value="InterPro"/>
</dbReference>
<dbReference type="SMART" id="SM00387">
    <property type="entry name" value="HATPase_c"/>
    <property type="match status" value="1"/>
</dbReference>
<dbReference type="InterPro" id="IPR036890">
    <property type="entry name" value="HATPase_C_sf"/>
</dbReference>